<dbReference type="AlphaFoldDB" id="A0AAW0G7Q7"/>
<evidence type="ECO:0000256" key="1">
    <source>
        <dbReference type="SAM" id="MobiDB-lite"/>
    </source>
</evidence>
<gene>
    <name evidence="2" type="ORF">QCA50_008259</name>
</gene>
<feature type="compositionally biased region" description="Basic and acidic residues" evidence="1">
    <location>
        <begin position="30"/>
        <end position="54"/>
    </location>
</feature>
<feature type="region of interest" description="Disordered" evidence="1">
    <location>
        <begin position="1"/>
        <end position="71"/>
    </location>
</feature>
<keyword evidence="3" id="KW-1185">Reference proteome</keyword>
<name>A0AAW0G7Q7_9APHY</name>
<sequence length="71" mass="7782">MTKTRGVKRAPGTPSTPQKAKRKKNVRLADPPRRSQKEPVSSKHNEGLADEPARKTTGAKKARGVKSQGHR</sequence>
<protein>
    <submittedName>
        <fullName evidence="2">Uncharacterized protein</fullName>
    </submittedName>
</protein>
<feature type="compositionally biased region" description="Basic residues" evidence="1">
    <location>
        <begin position="57"/>
        <end position="71"/>
    </location>
</feature>
<dbReference type="EMBL" id="JASBNA010000010">
    <property type="protein sequence ID" value="KAK7688721.1"/>
    <property type="molecule type" value="Genomic_DNA"/>
</dbReference>
<evidence type="ECO:0000313" key="3">
    <source>
        <dbReference type="Proteomes" id="UP001385951"/>
    </source>
</evidence>
<organism evidence="2 3">
    <name type="scientific">Cerrena zonata</name>
    <dbReference type="NCBI Taxonomy" id="2478898"/>
    <lineage>
        <taxon>Eukaryota</taxon>
        <taxon>Fungi</taxon>
        <taxon>Dikarya</taxon>
        <taxon>Basidiomycota</taxon>
        <taxon>Agaricomycotina</taxon>
        <taxon>Agaricomycetes</taxon>
        <taxon>Polyporales</taxon>
        <taxon>Cerrenaceae</taxon>
        <taxon>Cerrena</taxon>
    </lineage>
</organism>
<dbReference type="Proteomes" id="UP001385951">
    <property type="component" value="Unassembled WGS sequence"/>
</dbReference>
<evidence type="ECO:0000313" key="2">
    <source>
        <dbReference type="EMBL" id="KAK7688721.1"/>
    </source>
</evidence>
<proteinExistence type="predicted"/>
<reference evidence="2 3" key="1">
    <citation type="submission" date="2022-09" db="EMBL/GenBank/DDBJ databases">
        <authorList>
            <person name="Palmer J.M."/>
        </authorList>
    </citation>
    <scope>NUCLEOTIDE SEQUENCE [LARGE SCALE GENOMIC DNA]</scope>
    <source>
        <strain evidence="2 3">DSM 7382</strain>
    </source>
</reference>
<accession>A0AAW0G7Q7</accession>
<comment type="caution">
    <text evidence="2">The sequence shown here is derived from an EMBL/GenBank/DDBJ whole genome shotgun (WGS) entry which is preliminary data.</text>
</comment>